<keyword evidence="2" id="KW-0067">ATP-binding</keyword>
<dbReference type="Pfam" id="PF00072">
    <property type="entry name" value="Response_reg"/>
    <property type="match status" value="1"/>
</dbReference>
<dbReference type="GO" id="GO:0000160">
    <property type="term" value="P:phosphorelay signal transduction system"/>
    <property type="evidence" value="ECO:0007669"/>
    <property type="project" value="InterPro"/>
</dbReference>
<keyword evidence="6" id="KW-0597">Phosphoprotein</keyword>
<dbReference type="Gene3D" id="1.10.10.60">
    <property type="entry name" value="Homeodomain-like"/>
    <property type="match status" value="1"/>
</dbReference>
<evidence type="ECO:0000256" key="4">
    <source>
        <dbReference type="ARBA" id="ARBA00023125"/>
    </source>
</evidence>
<keyword evidence="4" id="KW-0238">DNA-binding</keyword>
<evidence type="ECO:0000313" key="9">
    <source>
        <dbReference type="EMBL" id="OOG23864.1"/>
    </source>
</evidence>
<dbReference type="PROSITE" id="PS00675">
    <property type="entry name" value="SIGMA54_INTERACT_1"/>
    <property type="match status" value="1"/>
</dbReference>
<dbReference type="PROSITE" id="PS00688">
    <property type="entry name" value="SIGMA54_INTERACT_3"/>
    <property type="match status" value="1"/>
</dbReference>
<feature type="modified residue" description="4-aspartylphosphate" evidence="6">
    <location>
        <position position="55"/>
    </location>
</feature>
<dbReference type="InterPro" id="IPR027417">
    <property type="entry name" value="P-loop_NTPase"/>
</dbReference>
<dbReference type="SUPFAM" id="SSF52540">
    <property type="entry name" value="P-loop containing nucleoside triphosphate hydrolases"/>
    <property type="match status" value="1"/>
</dbReference>
<evidence type="ECO:0000256" key="2">
    <source>
        <dbReference type="ARBA" id="ARBA00022840"/>
    </source>
</evidence>
<evidence type="ECO:0000259" key="8">
    <source>
        <dbReference type="PROSITE" id="PS50110"/>
    </source>
</evidence>
<keyword evidence="3" id="KW-0805">Transcription regulation</keyword>
<dbReference type="InterPro" id="IPR002197">
    <property type="entry name" value="HTH_Fis"/>
</dbReference>
<protein>
    <submittedName>
        <fullName evidence="9">Transcriptional regulator</fullName>
    </submittedName>
</protein>
<dbReference type="Pfam" id="PF00158">
    <property type="entry name" value="Sigma54_activat"/>
    <property type="match status" value="1"/>
</dbReference>
<evidence type="ECO:0000256" key="3">
    <source>
        <dbReference type="ARBA" id="ARBA00023015"/>
    </source>
</evidence>
<dbReference type="InterPro" id="IPR025662">
    <property type="entry name" value="Sigma_54_int_dom_ATP-bd_1"/>
</dbReference>
<evidence type="ECO:0000256" key="6">
    <source>
        <dbReference type="PROSITE-ProRule" id="PRU00169"/>
    </source>
</evidence>
<keyword evidence="10" id="KW-1185">Reference proteome</keyword>
<dbReference type="OrthoDB" id="9762726at2"/>
<dbReference type="PANTHER" id="PTHR32071">
    <property type="entry name" value="TRANSCRIPTIONAL REGULATORY PROTEIN"/>
    <property type="match status" value="1"/>
</dbReference>
<dbReference type="InterPro" id="IPR001789">
    <property type="entry name" value="Sig_transdc_resp-reg_receiver"/>
</dbReference>
<dbReference type="SMART" id="SM00382">
    <property type="entry name" value="AAA"/>
    <property type="match status" value="1"/>
</dbReference>
<dbReference type="SUPFAM" id="SSF52172">
    <property type="entry name" value="CheY-like"/>
    <property type="match status" value="1"/>
</dbReference>
<dbReference type="InterPro" id="IPR025943">
    <property type="entry name" value="Sigma_54_int_dom_ATP-bd_2"/>
</dbReference>
<dbReference type="Gene3D" id="1.10.8.60">
    <property type="match status" value="1"/>
</dbReference>
<dbReference type="InterPro" id="IPR025944">
    <property type="entry name" value="Sigma_54_int_dom_CS"/>
</dbReference>
<dbReference type="InterPro" id="IPR009057">
    <property type="entry name" value="Homeodomain-like_sf"/>
</dbReference>
<dbReference type="PROSITE" id="PS50110">
    <property type="entry name" value="RESPONSE_REGULATORY"/>
    <property type="match status" value="1"/>
</dbReference>
<proteinExistence type="predicted"/>
<sequence length="442" mass="48825">MTGVPRLCLIEDDPIMGESLCDRFELEGFSVQWLQSVAEARPALQRGGCDAVISDIRLADGQGDALFQEMMEAGSVTCPWLFITGYGAVDRAVALLKLGATDYITKPFDLDALVEKLRGLIVQGGETGGAQTARLGVSPAMRRVESLLPRLATQAGTVLLTGESGVGKEAVARELHRLDPATADQPFVAVNCGGLTETLLEAELFGHEKGAFTGAVRSRAGVFEQAHGGTLLLDEVGDMPMVMQIKLLRAIQDRQVVRVGGDRPIPVNLRLICATHRDLLQMVREGSFREDLYYRIHVIHVRIPPLRERREDILWLAGRFLDEYARARNEPRKQLTAAAEQALLRHPWPGNIRELRHAIERACILSTGPLIQAETVFDEPGTEPGTEPDERGRLTHYLKACEADYIRRALDLHDGHIGHTAANLGISRKNLWERMKRLGMSD</sequence>
<keyword evidence="5" id="KW-0804">Transcription</keyword>
<dbReference type="Pfam" id="PF25601">
    <property type="entry name" value="AAA_lid_14"/>
    <property type="match status" value="1"/>
</dbReference>
<organism evidence="9 10">
    <name type="scientific">Thioalkalivibrio denitrificans</name>
    <dbReference type="NCBI Taxonomy" id="108003"/>
    <lineage>
        <taxon>Bacteria</taxon>
        <taxon>Pseudomonadati</taxon>
        <taxon>Pseudomonadota</taxon>
        <taxon>Gammaproteobacteria</taxon>
        <taxon>Chromatiales</taxon>
        <taxon>Ectothiorhodospiraceae</taxon>
        <taxon>Thioalkalivibrio</taxon>
    </lineage>
</organism>
<dbReference type="CDD" id="cd00009">
    <property type="entry name" value="AAA"/>
    <property type="match status" value="1"/>
</dbReference>
<dbReference type="STRING" id="108003.B1C78_10070"/>
<dbReference type="Gene3D" id="3.40.50.300">
    <property type="entry name" value="P-loop containing nucleotide triphosphate hydrolases"/>
    <property type="match status" value="1"/>
</dbReference>
<evidence type="ECO:0000256" key="5">
    <source>
        <dbReference type="ARBA" id="ARBA00023163"/>
    </source>
</evidence>
<dbReference type="GO" id="GO:0005524">
    <property type="term" value="F:ATP binding"/>
    <property type="evidence" value="ECO:0007669"/>
    <property type="project" value="UniProtKB-KW"/>
</dbReference>
<dbReference type="Proteomes" id="UP000189462">
    <property type="component" value="Unassembled WGS sequence"/>
</dbReference>
<dbReference type="Gene3D" id="3.40.50.2300">
    <property type="match status" value="1"/>
</dbReference>
<dbReference type="RefSeq" id="WP_077279020.1">
    <property type="nucleotide sequence ID" value="NZ_MVBK01000057.1"/>
</dbReference>
<dbReference type="GO" id="GO:0043565">
    <property type="term" value="F:sequence-specific DNA binding"/>
    <property type="evidence" value="ECO:0007669"/>
    <property type="project" value="InterPro"/>
</dbReference>
<dbReference type="InterPro" id="IPR011006">
    <property type="entry name" value="CheY-like_superfamily"/>
</dbReference>
<comment type="caution">
    <text evidence="9">The sequence shown here is derived from an EMBL/GenBank/DDBJ whole genome shotgun (WGS) entry which is preliminary data.</text>
</comment>
<dbReference type="InterPro" id="IPR003593">
    <property type="entry name" value="AAA+_ATPase"/>
</dbReference>
<accession>A0A1V3NFU2</accession>
<dbReference type="SUPFAM" id="SSF46689">
    <property type="entry name" value="Homeodomain-like"/>
    <property type="match status" value="1"/>
</dbReference>
<dbReference type="AlphaFoldDB" id="A0A1V3NFU2"/>
<dbReference type="Pfam" id="PF02954">
    <property type="entry name" value="HTH_8"/>
    <property type="match status" value="1"/>
</dbReference>
<gene>
    <name evidence="9" type="ORF">B1C78_10070</name>
</gene>
<feature type="domain" description="Sigma-54 factor interaction" evidence="7">
    <location>
        <begin position="134"/>
        <end position="364"/>
    </location>
</feature>
<name>A0A1V3NFU2_9GAMM</name>
<dbReference type="InterPro" id="IPR002078">
    <property type="entry name" value="Sigma_54_int"/>
</dbReference>
<dbReference type="SMART" id="SM00448">
    <property type="entry name" value="REC"/>
    <property type="match status" value="1"/>
</dbReference>
<keyword evidence="1" id="KW-0547">Nucleotide-binding</keyword>
<dbReference type="InterPro" id="IPR058031">
    <property type="entry name" value="AAA_lid_NorR"/>
</dbReference>
<evidence type="ECO:0000256" key="1">
    <source>
        <dbReference type="ARBA" id="ARBA00022741"/>
    </source>
</evidence>
<dbReference type="PROSITE" id="PS50045">
    <property type="entry name" value="SIGMA54_INTERACT_4"/>
    <property type="match status" value="1"/>
</dbReference>
<evidence type="ECO:0000313" key="10">
    <source>
        <dbReference type="Proteomes" id="UP000189462"/>
    </source>
</evidence>
<dbReference type="FunFam" id="3.40.50.300:FF:000006">
    <property type="entry name" value="DNA-binding transcriptional regulator NtrC"/>
    <property type="match status" value="1"/>
</dbReference>
<dbReference type="PROSITE" id="PS00676">
    <property type="entry name" value="SIGMA54_INTERACT_2"/>
    <property type="match status" value="1"/>
</dbReference>
<dbReference type="EMBL" id="MVBK01000057">
    <property type="protein sequence ID" value="OOG23864.1"/>
    <property type="molecule type" value="Genomic_DNA"/>
</dbReference>
<dbReference type="GO" id="GO:0006355">
    <property type="term" value="P:regulation of DNA-templated transcription"/>
    <property type="evidence" value="ECO:0007669"/>
    <property type="project" value="InterPro"/>
</dbReference>
<feature type="domain" description="Response regulatory" evidence="8">
    <location>
        <begin position="6"/>
        <end position="121"/>
    </location>
</feature>
<reference evidence="9 10" key="1">
    <citation type="submission" date="2017-02" db="EMBL/GenBank/DDBJ databases">
        <title>Genomic diversity within the haloalkaliphilic genus Thioalkalivibrio.</title>
        <authorList>
            <person name="Ahn A.-C."/>
            <person name="Meier-Kolthoff J."/>
            <person name="Overmars L."/>
            <person name="Richter M."/>
            <person name="Woyke T."/>
            <person name="Sorokin D.Y."/>
            <person name="Muyzer G."/>
        </authorList>
    </citation>
    <scope>NUCLEOTIDE SEQUENCE [LARGE SCALE GENOMIC DNA]</scope>
    <source>
        <strain evidence="9 10">ALJD</strain>
    </source>
</reference>
<evidence type="ECO:0000259" key="7">
    <source>
        <dbReference type="PROSITE" id="PS50045"/>
    </source>
</evidence>